<sequence length="144" mass="16222">MKKLFIIILLFAAGISNKTFAQGDNAQARQQLHSFKIKAKLNPETGEVNYRGLSKPELQPKLNSLLNVVADDFIKISGDGVSSDKFEDYVRIGLTRFGPYYADLDLEDKKRICAYFTELMEDVNLESPDAILTNWINGYDPAVK</sequence>
<dbReference type="Pfam" id="PF16133">
    <property type="entry name" value="DUF4844"/>
    <property type="match status" value="1"/>
</dbReference>
<accession>A0A4Q5LJ46</accession>
<dbReference type="EMBL" id="SEWG01000009">
    <property type="protein sequence ID" value="RYU86538.1"/>
    <property type="molecule type" value="Genomic_DNA"/>
</dbReference>
<dbReference type="RefSeq" id="WP_129878058.1">
    <property type="nucleotide sequence ID" value="NZ_SEWG01000009.1"/>
</dbReference>
<feature type="signal peptide" evidence="1">
    <location>
        <begin position="1"/>
        <end position="21"/>
    </location>
</feature>
<reference evidence="2 3" key="1">
    <citation type="submission" date="2019-02" db="EMBL/GenBank/DDBJ databases">
        <title>Bacterial novel species Mucilaginibacter sp. 17JY9-4 isolated from soil.</title>
        <authorList>
            <person name="Jung H.-Y."/>
        </authorList>
    </citation>
    <scope>NUCLEOTIDE SEQUENCE [LARGE SCALE GENOMIC DNA]</scope>
    <source>
        <strain evidence="2 3">17JY9-4</strain>
    </source>
</reference>
<dbReference type="InterPro" id="IPR032301">
    <property type="entry name" value="DUF4844"/>
</dbReference>
<name>A0A4Q5LJ46_9SPHI</name>
<keyword evidence="1" id="KW-0732">Signal</keyword>
<feature type="chain" id="PRO_5020604441" evidence="1">
    <location>
        <begin position="22"/>
        <end position="144"/>
    </location>
</feature>
<evidence type="ECO:0000256" key="1">
    <source>
        <dbReference type="SAM" id="SignalP"/>
    </source>
</evidence>
<evidence type="ECO:0000313" key="2">
    <source>
        <dbReference type="EMBL" id="RYU86538.1"/>
    </source>
</evidence>
<dbReference type="InterPro" id="IPR038360">
    <property type="entry name" value="DUF4844_sf"/>
</dbReference>
<dbReference type="Proteomes" id="UP000293331">
    <property type="component" value="Unassembled WGS sequence"/>
</dbReference>
<protein>
    <submittedName>
        <fullName evidence="2">DUF4844 domain-containing protein</fullName>
    </submittedName>
</protein>
<evidence type="ECO:0000313" key="3">
    <source>
        <dbReference type="Proteomes" id="UP000293331"/>
    </source>
</evidence>
<organism evidence="2 3">
    <name type="scientific">Mucilaginibacter terrigena</name>
    <dbReference type="NCBI Taxonomy" id="2492395"/>
    <lineage>
        <taxon>Bacteria</taxon>
        <taxon>Pseudomonadati</taxon>
        <taxon>Bacteroidota</taxon>
        <taxon>Sphingobacteriia</taxon>
        <taxon>Sphingobacteriales</taxon>
        <taxon>Sphingobacteriaceae</taxon>
        <taxon>Mucilaginibacter</taxon>
    </lineage>
</organism>
<comment type="caution">
    <text evidence="2">The sequence shown here is derived from an EMBL/GenBank/DDBJ whole genome shotgun (WGS) entry which is preliminary data.</text>
</comment>
<dbReference type="OrthoDB" id="6710549at2"/>
<dbReference type="AlphaFoldDB" id="A0A4Q5LJ46"/>
<keyword evidence="3" id="KW-1185">Reference proteome</keyword>
<gene>
    <name evidence="2" type="ORF">EWM62_17950</name>
</gene>
<dbReference type="Gene3D" id="1.20.1480.40">
    <property type="entry name" value="Uncharacterised protein PF16133, DUF4844"/>
    <property type="match status" value="1"/>
</dbReference>
<proteinExistence type="predicted"/>